<dbReference type="InterPro" id="IPR001202">
    <property type="entry name" value="WW_dom"/>
</dbReference>
<accession>A0A7M7RH23</accession>
<keyword evidence="2" id="KW-0156">Chromatin regulator</keyword>
<feature type="compositionally biased region" description="Basic and acidic residues" evidence="4">
    <location>
        <begin position="662"/>
        <end position="686"/>
    </location>
</feature>
<dbReference type="GO" id="GO:0005634">
    <property type="term" value="C:nucleus"/>
    <property type="evidence" value="ECO:0000318"/>
    <property type="project" value="GO_Central"/>
</dbReference>
<dbReference type="GO" id="GO:0003682">
    <property type="term" value="F:chromatin binding"/>
    <property type="evidence" value="ECO:0000318"/>
    <property type="project" value="GO_Central"/>
</dbReference>
<dbReference type="Proteomes" id="UP000007110">
    <property type="component" value="Unassembled WGS sequence"/>
</dbReference>
<feature type="region of interest" description="Disordered" evidence="4">
    <location>
        <begin position="181"/>
        <end position="345"/>
    </location>
</feature>
<dbReference type="SUPFAM" id="SSF51045">
    <property type="entry name" value="WW domain"/>
    <property type="match status" value="1"/>
</dbReference>
<dbReference type="OrthoDB" id="10072039at2759"/>
<dbReference type="PROSITE" id="PS01159">
    <property type="entry name" value="WW_DOMAIN_1"/>
    <property type="match status" value="1"/>
</dbReference>
<dbReference type="GO" id="GO:0006325">
    <property type="term" value="P:chromatin organization"/>
    <property type="evidence" value="ECO:0007669"/>
    <property type="project" value="UniProtKB-KW"/>
</dbReference>
<feature type="compositionally biased region" description="Low complexity" evidence="4">
    <location>
        <begin position="504"/>
        <end position="517"/>
    </location>
</feature>
<sequence>MVMYASKHPRLSDGFHERNDAHLFQGVESHSNSLEINEMATERERKKPVPSSATGSHISANQNADSHSATCQNSPRNVISKNMYLQRQKDKHKPEAVSGTNSVHIAENKTANHQVHTQPNSHHSTDHEQHIKTILEKAKEWSEHKSSSGKKYYYNCRTEVSQWEKPKEWVEREKLQRVVGTGKLGTSDSPHQPSTTPTVSSRALPNDKHSNDDKPHESEHESNTCNKSEKRADSQSQDRKSNTSQSQSRPQLTSPHPKSAHLHSSSSTTSKAYSTSQSQQPKCSSSQSHLSSSSSHSSNAVGQCYELQPKSMGHSQPPVSRPPNAEKTQNYRIENSRRDLQAANLKMPVSLATDMYGRLKNLVAASHPPKGSDSDSPQIQSTPSPADTPSPVTSRFQNQSKPFPSRSPSTDKDRHSHQNERNDELNERLSSQSPMSGASLSPSPSHPSPSPSHPSPMLQHSTPGTSRTHQQGTEERIPHTSSTEDRYRKNHTTRGGVSNHTPTSSSSVSSSGRNSSLSKDRERDRYCDKERNRDCDREREREGDLEQEQDQERDQEHDQDHERDREWDRDRETKRNGDKERGRERETEKEDDREMERDRDSKNHMERDRTQDKEEKDRDPDREKGKEQERTRDSEPSLNGDENEEKHHSGNDKLLNTENSSESEKHWTETDNKDGKKHATDIKERTGTPPTASSSETNGDNLEKKSMVPEKCFDNVDSSSKTVTSEFNAAENIPALMQLSSSLTSYVTEDLTKHMAGWATEFGEKQAAKASEDTHVLGAESTAQLSVDLKFARSLVRVSEIQANLQEERVLFLRKQVLELEKLKNENAFMT</sequence>
<dbReference type="GO" id="GO:1904263">
    <property type="term" value="P:positive regulation of TORC1 signaling"/>
    <property type="evidence" value="ECO:0000318"/>
    <property type="project" value="GO_Central"/>
</dbReference>
<dbReference type="PANTHER" id="PTHR15911">
    <property type="entry name" value="WW DOMAIN-CONTAINING ADAPTER PROTEIN WITH COILED-COIL"/>
    <property type="match status" value="1"/>
</dbReference>
<feature type="domain" description="WW" evidence="5">
    <location>
        <begin position="141"/>
        <end position="168"/>
    </location>
</feature>
<feature type="compositionally biased region" description="Polar residues" evidence="4">
    <location>
        <begin position="462"/>
        <end position="471"/>
    </location>
</feature>
<dbReference type="GO" id="GO:0000993">
    <property type="term" value="F:RNA polymerase II complex binding"/>
    <property type="evidence" value="ECO:0000318"/>
    <property type="project" value="GO_Central"/>
</dbReference>
<dbReference type="GeneID" id="591504"/>
<dbReference type="SMART" id="SM00456">
    <property type="entry name" value="WW"/>
    <property type="match status" value="1"/>
</dbReference>
<feature type="compositionally biased region" description="Pro residues" evidence="4">
    <location>
        <begin position="444"/>
        <end position="454"/>
    </location>
</feature>
<dbReference type="FunCoup" id="A0A7M7RH23">
    <property type="interactions" value="2307"/>
</dbReference>
<evidence type="ECO:0000256" key="1">
    <source>
        <dbReference type="ARBA" id="ARBA00004123"/>
    </source>
</evidence>
<keyword evidence="3" id="KW-0539">Nucleus</keyword>
<proteinExistence type="predicted"/>
<organism evidence="6 7">
    <name type="scientific">Strongylocentrotus purpuratus</name>
    <name type="common">Purple sea urchin</name>
    <dbReference type="NCBI Taxonomy" id="7668"/>
    <lineage>
        <taxon>Eukaryota</taxon>
        <taxon>Metazoa</taxon>
        <taxon>Echinodermata</taxon>
        <taxon>Eleutherozoa</taxon>
        <taxon>Echinozoa</taxon>
        <taxon>Echinoidea</taxon>
        <taxon>Euechinoidea</taxon>
        <taxon>Echinacea</taxon>
        <taxon>Camarodonta</taxon>
        <taxon>Echinidea</taxon>
        <taxon>Strongylocentrotidae</taxon>
        <taxon>Strongylocentrotus</taxon>
    </lineage>
</organism>
<dbReference type="Pfam" id="PF00397">
    <property type="entry name" value="WW"/>
    <property type="match status" value="1"/>
</dbReference>
<dbReference type="CTD" id="51322"/>
<feature type="compositionally biased region" description="Polar residues" evidence="4">
    <location>
        <begin position="493"/>
        <end position="503"/>
    </location>
</feature>
<dbReference type="CDD" id="cd00201">
    <property type="entry name" value="WW"/>
    <property type="match status" value="1"/>
</dbReference>
<feature type="compositionally biased region" description="Low complexity" evidence="4">
    <location>
        <begin position="254"/>
        <end position="298"/>
    </location>
</feature>
<evidence type="ECO:0000256" key="3">
    <source>
        <dbReference type="ARBA" id="ARBA00023242"/>
    </source>
</evidence>
<feature type="compositionally biased region" description="Basic and acidic residues" evidence="4">
    <location>
        <begin position="205"/>
        <end position="241"/>
    </location>
</feature>
<name>A0A7M7RH23_STRPU</name>
<feature type="compositionally biased region" description="Polar residues" evidence="4">
    <location>
        <begin position="374"/>
        <end position="408"/>
    </location>
</feature>
<protein>
    <recommendedName>
        <fullName evidence="5">WW domain-containing protein</fullName>
    </recommendedName>
</protein>
<feature type="compositionally biased region" description="Polar residues" evidence="4">
    <location>
        <begin position="184"/>
        <end position="203"/>
    </location>
</feature>
<dbReference type="Gene3D" id="2.20.70.10">
    <property type="match status" value="1"/>
</dbReference>
<dbReference type="AlphaFoldDB" id="A0A7M7RH23"/>
<dbReference type="RefSeq" id="XP_796157.3">
    <property type="nucleotide sequence ID" value="XM_791064.5"/>
</dbReference>
<feature type="compositionally biased region" description="Polar residues" evidence="4">
    <location>
        <begin position="688"/>
        <end position="700"/>
    </location>
</feature>
<dbReference type="InterPro" id="IPR038867">
    <property type="entry name" value="WAC"/>
</dbReference>
<feature type="compositionally biased region" description="Basic and acidic residues" evidence="4">
    <location>
        <begin position="518"/>
        <end position="635"/>
    </location>
</feature>
<feature type="compositionally biased region" description="Basic and acidic residues" evidence="4">
    <location>
        <begin position="472"/>
        <end position="487"/>
    </location>
</feature>
<comment type="subcellular location">
    <subcellularLocation>
        <location evidence="1">Nucleus</location>
    </subcellularLocation>
</comment>
<keyword evidence="7" id="KW-1185">Reference proteome</keyword>
<evidence type="ECO:0000313" key="7">
    <source>
        <dbReference type="Proteomes" id="UP000007110"/>
    </source>
</evidence>
<dbReference type="OMA" id="QHREKEY"/>
<evidence type="ECO:0000256" key="4">
    <source>
        <dbReference type="SAM" id="MobiDB-lite"/>
    </source>
</evidence>
<feature type="region of interest" description="Disordered" evidence="4">
    <location>
        <begin position="26"/>
        <end position="77"/>
    </location>
</feature>
<dbReference type="PROSITE" id="PS50020">
    <property type="entry name" value="WW_DOMAIN_2"/>
    <property type="match status" value="1"/>
</dbReference>
<feature type="compositionally biased region" description="Low complexity" evidence="4">
    <location>
        <begin position="429"/>
        <end position="443"/>
    </location>
</feature>
<feature type="compositionally biased region" description="Polar residues" evidence="4">
    <location>
        <begin position="51"/>
        <end position="77"/>
    </location>
</feature>
<dbReference type="InParanoid" id="A0A7M7RH23"/>
<evidence type="ECO:0000313" key="6">
    <source>
        <dbReference type="EnsemblMetazoa" id="XP_796157"/>
    </source>
</evidence>
<dbReference type="EnsemblMetazoa" id="XM_791064">
    <property type="protein sequence ID" value="XP_796157"/>
    <property type="gene ID" value="LOC591504"/>
</dbReference>
<feature type="compositionally biased region" description="Polar residues" evidence="4">
    <location>
        <begin position="242"/>
        <end position="253"/>
    </location>
</feature>
<feature type="compositionally biased region" description="Basic and acidic residues" evidence="4">
    <location>
        <begin position="409"/>
        <end position="427"/>
    </location>
</feature>
<dbReference type="PANTHER" id="PTHR15911:SF6">
    <property type="entry name" value="WW DOMAIN-CONTAINING ADAPTER PROTEIN WITH COILED-COIL"/>
    <property type="match status" value="1"/>
</dbReference>
<reference evidence="6" key="2">
    <citation type="submission" date="2021-01" db="UniProtKB">
        <authorList>
            <consortium name="EnsemblMetazoa"/>
        </authorList>
    </citation>
    <scope>IDENTIFICATION</scope>
</reference>
<dbReference type="InterPro" id="IPR036020">
    <property type="entry name" value="WW_dom_sf"/>
</dbReference>
<feature type="region of interest" description="Disordered" evidence="4">
    <location>
        <begin position="362"/>
        <end position="709"/>
    </location>
</feature>
<dbReference type="GO" id="GO:0010506">
    <property type="term" value="P:regulation of autophagy"/>
    <property type="evidence" value="ECO:0000318"/>
    <property type="project" value="GO_Central"/>
</dbReference>
<evidence type="ECO:0000259" key="5">
    <source>
        <dbReference type="PROSITE" id="PS50020"/>
    </source>
</evidence>
<evidence type="ECO:0000256" key="2">
    <source>
        <dbReference type="ARBA" id="ARBA00022853"/>
    </source>
</evidence>
<reference evidence="7" key="1">
    <citation type="submission" date="2015-02" db="EMBL/GenBank/DDBJ databases">
        <title>Genome sequencing for Strongylocentrotus purpuratus.</title>
        <authorList>
            <person name="Murali S."/>
            <person name="Liu Y."/>
            <person name="Vee V."/>
            <person name="English A."/>
            <person name="Wang M."/>
            <person name="Skinner E."/>
            <person name="Han Y."/>
            <person name="Muzny D.M."/>
            <person name="Worley K.C."/>
            <person name="Gibbs R.A."/>
        </authorList>
    </citation>
    <scope>NUCLEOTIDE SEQUENCE</scope>
</reference>